<feature type="region of interest" description="Disordered" evidence="1">
    <location>
        <begin position="1"/>
        <end position="164"/>
    </location>
</feature>
<accession>A0A183A6H1</accession>
<reference evidence="2 3" key="2">
    <citation type="submission" date="2018-11" db="EMBL/GenBank/DDBJ databases">
        <authorList>
            <consortium name="Pathogen Informatics"/>
        </authorList>
    </citation>
    <scope>NUCLEOTIDE SEQUENCE [LARGE SCALE GENOMIC DNA]</scope>
    <source>
        <strain evidence="2 3">Egypt</strain>
    </source>
</reference>
<feature type="compositionally biased region" description="Low complexity" evidence="1">
    <location>
        <begin position="38"/>
        <end position="71"/>
    </location>
</feature>
<feature type="compositionally biased region" description="Polar residues" evidence="1">
    <location>
        <begin position="1"/>
        <end position="37"/>
    </location>
</feature>
<evidence type="ECO:0000313" key="4">
    <source>
        <dbReference type="WBParaSite" id="ECPE_0000255601-mRNA-1"/>
    </source>
</evidence>
<dbReference type="OrthoDB" id="10249572at2759"/>
<feature type="compositionally biased region" description="Low complexity" evidence="1">
    <location>
        <begin position="127"/>
        <end position="144"/>
    </location>
</feature>
<dbReference type="Proteomes" id="UP000272942">
    <property type="component" value="Unassembled WGS sequence"/>
</dbReference>
<evidence type="ECO:0000256" key="1">
    <source>
        <dbReference type="SAM" id="MobiDB-lite"/>
    </source>
</evidence>
<reference evidence="4" key="1">
    <citation type="submission" date="2016-06" db="UniProtKB">
        <authorList>
            <consortium name="WormBaseParasite"/>
        </authorList>
    </citation>
    <scope>IDENTIFICATION</scope>
</reference>
<organism evidence="4">
    <name type="scientific">Echinostoma caproni</name>
    <dbReference type="NCBI Taxonomy" id="27848"/>
    <lineage>
        <taxon>Eukaryota</taxon>
        <taxon>Metazoa</taxon>
        <taxon>Spiralia</taxon>
        <taxon>Lophotrochozoa</taxon>
        <taxon>Platyhelminthes</taxon>
        <taxon>Trematoda</taxon>
        <taxon>Digenea</taxon>
        <taxon>Plagiorchiida</taxon>
        <taxon>Echinostomata</taxon>
        <taxon>Echinostomatoidea</taxon>
        <taxon>Echinostomatidae</taxon>
        <taxon>Echinostoma</taxon>
    </lineage>
</organism>
<feature type="compositionally biased region" description="Polar residues" evidence="1">
    <location>
        <begin position="267"/>
        <end position="284"/>
    </location>
</feature>
<proteinExistence type="predicted"/>
<feature type="compositionally biased region" description="Pro residues" evidence="1">
    <location>
        <begin position="72"/>
        <end position="81"/>
    </location>
</feature>
<name>A0A183A6H1_9TREM</name>
<feature type="region of interest" description="Disordered" evidence="1">
    <location>
        <begin position="177"/>
        <end position="312"/>
    </location>
</feature>
<protein>
    <submittedName>
        <fullName evidence="4">Synapsin_C domain-containing protein</fullName>
    </submittedName>
</protein>
<feature type="compositionally biased region" description="Polar residues" evidence="1">
    <location>
        <begin position="177"/>
        <end position="186"/>
    </location>
</feature>
<dbReference type="EMBL" id="UZAN01039692">
    <property type="protein sequence ID" value="VDP66785.1"/>
    <property type="molecule type" value="Genomic_DNA"/>
</dbReference>
<dbReference type="WBParaSite" id="ECPE_0000255601-mRNA-1">
    <property type="protein sequence ID" value="ECPE_0000255601-mRNA-1"/>
    <property type="gene ID" value="ECPE_0000255601"/>
</dbReference>
<feature type="compositionally biased region" description="Low complexity" evidence="1">
    <location>
        <begin position="82"/>
        <end position="106"/>
    </location>
</feature>
<keyword evidence="3" id="KW-1185">Reference proteome</keyword>
<feature type="compositionally biased region" description="Low complexity" evidence="1">
    <location>
        <begin position="250"/>
        <end position="266"/>
    </location>
</feature>
<feature type="compositionally biased region" description="Polar residues" evidence="1">
    <location>
        <begin position="115"/>
        <end position="126"/>
    </location>
</feature>
<dbReference type="AlphaFoldDB" id="A0A183A6H1"/>
<gene>
    <name evidence="2" type="ORF">ECPE_LOCUS2555</name>
</gene>
<sequence>MVSQTGVTQMMGPQTGQQHSFMSQGGFSSTITQQHYTPSQKTSFQQQQQQQQQPQQHQQQQQPQSQSSIQPTIPPAPPQQQQPPQSQPSQQTFRPAPSGSSSSPLPTKFGGQTIPPGSSFTPQTDQGSMSSFSSTSSVFSGISTKMDGHVPSGQNTPIGQRDELSTAYCSSTSLTNQVSGVGQINRSSSSQSQPFTPTQVSSYGTGSNWPGASQSNENIVAASAGSTGGLSSTGGPMHESTDSFGRKFTSIGSSSAVSPPISSGGSYQAQPQTGGQMVENSSAGGPSRPFVPPRQTSLRSGTGVEDSDDTMKNLRKTFAGIFGDM</sequence>
<feature type="compositionally biased region" description="Polar residues" evidence="1">
    <location>
        <begin position="203"/>
        <end position="218"/>
    </location>
</feature>
<evidence type="ECO:0000313" key="2">
    <source>
        <dbReference type="EMBL" id="VDP66785.1"/>
    </source>
</evidence>
<feature type="compositionally biased region" description="Low complexity" evidence="1">
    <location>
        <begin position="187"/>
        <end position="202"/>
    </location>
</feature>
<evidence type="ECO:0000313" key="3">
    <source>
        <dbReference type="Proteomes" id="UP000272942"/>
    </source>
</evidence>